<gene>
    <name evidence="1" type="ORF">NHN17_24785</name>
</gene>
<comment type="caution">
    <text evidence="1">The sequence shown here is derived from an EMBL/GenBank/DDBJ whole genome shotgun (WGS) entry which is preliminary data.</text>
</comment>
<name>A0ABT1N933_9GAMM</name>
<evidence type="ECO:0008006" key="3">
    <source>
        <dbReference type="Google" id="ProtNLM"/>
    </source>
</evidence>
<protein>
    <recommendedName>
        <fullName evidence="3">Integrase</fullName>
    </recommendedName>
</protein>
<accession>A0ABT1N933</accession>
<dbReference type="EMBL" id="JANEYT010000129">
    <property type="protein sequence ID" value="MCQ1061252.1"/>
    <property type="molecule type" value="Genomic_DNA"/>
</dbReference>
<sequence length="153" mass="17394">MYLLKLPSSVYYTRLSTPVKLRQAGFPNELRYSLFTKNRDLAIERNLQVSACVKKHLLKLKSAPATSFTDFQVALLQDNIASIRRAYPSAEQINHYLPVDAHECDFIDMDDVDLQQVSCDAPSLTTANTANYRTWLAKFIGSKKNENVIHLTI</sequence>
<reference evidence="1 2" key="1">
    <citation type="submission" date="2022-07" db="EMBL/GenBank/DDBJ databases">
        <title>Photobacterium pectinilyticum sp. nov., a marine bacterium isolated from surface seawater of Qingdao offshore.</title>
        <authorList>
            <person name="Wang X."/>
        </authorList>
    </citation>
    <scope>NUCLEOTIDE SEQUENCE [LARGE SCALE GENOMIC DNA]</scope>
    <source>
        <strain evidence="1 2">ZSDE20</strain>
    </source>
</reference>
<proteinExistence type="predicted"/>
<evidence type="ECO:0000313" key="2">
    <source>
        <dbReference type="Proteomes" id="UP001524460"/>
    </source>
</evidence>
<dbReference type="Proteomes" id="UP001524460">
    <property type="component" value="Unassembled WGS sequence"/>
</dbReference>
<evidence type="ECO:0000313" key="1">
    <source>
        <dbReference type="EMBL" id="MCQ1061252.1"/>
    </source>
</evidence>
<organism evidence="1 2">
    <name type="scientific">Photobacterium pectinilyticum</name>
    <dbReference type="NCBI Taxonomy" id="2906793"/>
    <lineage>
        <taxon>Bacteria</taxon>
        <taxon>Pseudomonadati</taxon>
        <taxon>Pseudomonadota</taxon>
        <taxon>Gammaproteobacteria</taxon>
        <taxon>Vibrionales</taxon>
        <taxon>Vibrionaceae</taxon>
        <taxon>Photobacterium</taxon>
    </lineage>
</organism>
<feature type="non-terminal residue" evidence="1">
    <location>
        <position position="153"/>
    </location>
</feature>
<keyword evidence="2" id="KW-1185">Reference proteome</keyword>